<evidence type="ECO:0000256" key="6">
    <source>
        <dbReference type="SAM" id="Phobius"/>
    </source>
</evidence>
<keyword evidence="3 6" id="KW-1133">Transmembrane helix</keyword>
<dbReference type="Proteomes" id="UP001589747">
    <property type="component" value="Unassembled WGS sequence"/>
</dbReference>
<accession>A0ABV5L2Z2</accession>
<name>A0ABV5L2Z2_9BACL</name>
<evidence type="ECO:0000256" key="1">
    <source>
        <dbReference type="ARBA" id="ARBA00004141"/>
    </source>
</evidence>
<keyword evidence="4 6" id="KW-0472">Membrane</keyword>
<gene>
    <name evidence="7" type="ORF">ACFFSY_34300</name>
</gene>
<organism evidence="7 8">
    <name type="scientific">Paenibacillus aurantiacus</name>
    <dbReference type="NCBI Taxonomy" id="1936118"/>
    <lineage>
        <taxon>Bacteria</taxon>
        <taxon>Bacillati</taxon>
        <taxon>Bacillota</taxon>
        <taxon>Bacilli</taxon>
        <taxon>Bacillales</taxon>
        <taxon>Paenibacillaceae</taxon>
        <taxon>Paenibacillus</taxon>
    </lineage>
</organism>
<sequence>MQWLLNGIVGFTGASASYLYGGWSGLLEIFFLAMAFEYVTGMAVSLIGHRRRVKRLRGWGLLKKVLMAGAVWFAHRIDLAFDLDSVMAGVLYGFLMHELISLADNYGKLGLPFGKYMSPVIGLLKSRLEKGETK</sequence>
<keyword evidence="8" id="KW-1185">Reference proteome</keyword>
<comment type="subcellular location">
    <subcellularLocation>
        <location evidence="1">Membrane</location>
        <topology evidence="1">Multi-pass membrane protein</topology>
    </subcellularLocation>
</comment>
<evidence type="ECO:0000313" key="7">
    <source>
        <dbReference type="EMBL" id="MFB9331033.1"/>
    </source>
</evidence>
<dbReference type="RefSeq" id="WP_377502988.1">
    <property type="nucleotide sequence ID" value="NZ_JBHMDO010000055.1"/>
</dbReference>
<evidence type="ECO:0000256" key="4">
    <source>
        <dbReference type="ARBA" id="ARBA00023136"/>
    </source>
</evidence>
<dbReference type="EMBL" id="JBHMDO010000055">
    <property type="protein sequence ID" value="MFB9331033.1"/>
    <property type="molecule type" value="Genomic_DNA"/>
</dbReference>
<evidence type="ECO:0000256" key="3">
    <source>
        <dbReference type="ARBA" id="ARBA00022989"/>
    </source>
</evidence>
<comment type="similarity">
    <text evidence="5">Belongs to the bacteriophage holin family. Cp-1 holin subfamily.</text>
</comment>
<evidence type="ECO:0000313" key="8">
    <source>
        <dbReference type="Proteomes" id="UP001589747"/>
    </source>
</evidence>
<proteinExistence type="inferred from homology"/>
<feature type="transmembrane region" description="Helical" evidence="6">
    <location>
        <begin position="26"/>
        <end position="47"/>
    </location>
</feature>
<comment type="caution">
    <text evidence="7">The sequence shown here is derived from an EMBL/GenBank/DDBJ whole genome shotgun (WGS) entry which is preliminary data.</text>
</comment>
<protein>
    <submittedName>
        <fullName evidence="7">Phage holin family protein</fullName>
    </submittedName>
</protein>
<evidence type="ECO:0000256" key="5">
    <source>
        <dbReference type="ARBA" id="ARBA00023600"/>
    </source>
</evidence>
<evidence type="ECO:0000256" key="2">
    <source>
        <dbReference type="ARBA" id="ARBA00022692"/>
    </source>
</evidence>
<reference evidence="7 8" key="1">
    <citation type="submission" date="2024-09" db="EMBL/GenBank/DDBJ databases">
        <authorList>
            <person name="Sun Q."/>
            <person name="Mori K."/>
        </authorList>
    </citation>
    <scope>NUCLEOTIDE SEQUENCE [LARGE SCALE GENOMIC DNA]</scope>
    <source>
        <strain evidence="7 8">TISTR 2452</strain>
    </source>
</reference>
<dbReference type="Pfam" id="PF05105">
    <property type="entry name" value="Phage_holin_4_1"/>
    <property type="match status" value="1"/>
</dbReference>
<keyword evidence="2 6" id="KW-0812">Transmembrane</keyword>
<dbReference type="InterPro" id="IPR006480">
    <property type="entry name" value="Phage_holin_4_1"/>
</dbReference>